<comment type="caution">
    <text evidence="2">The sequence shown here is derived from an EMBL/GenBank/DDBJ whole genome shotgun (WGS) entry which is preliminary data.</text>
</comment>
<gene>
    <name evidence="2" type="ORF">LOD99_6997</name>
</gene>
<protein>
    <submittedName>
        <fullName evidence="2">Vesicular glutamate transporter 3 isoform 2</fullName>
    </submittedName>
</protein>
<keyword evidence="1" id="KW-1133">Transmembrane helix</keyword>
<proteinExistence type="predicted"/>
<evidence type="ECO:0000256" key="1">
    <source>
        <dbReference type="SAM" id="Phobius"/>
    </source>
</evidence>
<keyword evidence="3" id="KW-1185">Reference proteome</keyword>
<evidence type="ECO:0000313" key="3">
    <source>
        <dbReference type="Proteomes" id="UP001165289"/>
    </source>
</evidence>
<reference evidence="2 3" key="1">
    <citation type="journal article" date="2023" name="BMC Biol.">
        <title>The compact genome of the sponge Oopsacas minuta (Hexactinellida) is lacking key metazoan core genes.</title>
        <authorList>
            <person name="Santini S."/>
            <person name="Schenkelaars Q."/>
            <person name="Jourda C."/>
            <person name="Duchesne M."/>
            <person name="Belahbib H."/>
            <person name="Rocher C."/>
            <person name="Selva M."/>
            <person name="Riesgo A."/>
            <person name="Vervoort M."/>
            <person name="Leys S.P."/>
            <person name="Kodjabachian L."/>
            <person name="Le Bivic A."/>
            <person name="Borchiellini C."/>
            <person name="Claverie J.M."/>
            <person name="Renard E."/>
        </authorList>
    </citation>
    <scope>NUCLEOTIDE SEQUENCE [LARGE SCALE GENOMIC DNA]</scope>
    <source>
        <strain evidence="2">SPO-2</strain>
    </source>
</reference>
<name>A0AAV7JKJ1_9METZ</name>
<dbReference type="Proteomes" id="UP001165289">
    <property type="component" value="Unassembled WGS sequence"/>
</dbReference>
<organism evidence="2 3">
    <name type="scientific">Oopsacas minuta</name>
    <dbReference type="NCBI Taxonomy" id="111878"/>
    <lineage>
        <taxon>Eukaryota</taxon>
        <taxon>Metazoa</taxon>
        <taxon>Porifera</taxon>
        <taxon>Hexactinellida</taxon>
        <taxon>Hexasterophora</taxon>
        <taxon>Lyssacinosida</taxon>
        <taxon>Leucopsacidae</taxon>
        <taxon>Oopsacas</taxon>
    </lineage>
</organism>
<accession>A0AAV7JKJ1</accession>
<feature type="transmembrane region" description="Helical" evidence="1">
    <location>
        <begin position="51"/>
        <end position="71"/>
    </location>
</feature>
<sequence length="98" mass="11181">MADTIKSPEEEWLIKDENKEYKINEEEEQKYNPDCFYKIFPKLLPCIPERYILGILLGTGLCVVYALRVNLSIALVQMVNHTVIVGTGSNATVKYQVS</sequence>
<dbReference type="AlphaFoldDB" id="A0AAV7JKJ1"/>
<dbReference type="EMBL" id="JAKMXF010000324">
    <property type="protein sequence ID" value="KAI6648924.1"/>
    <property type="molecule type" value="Genomic_DNA"/>
</dbReference>
<evidence type="ECO:0000313" key="2">
    <source>
        <dbReference type="EMBL" id="KAI6648924.1"/>
    </source>
</evidence>
<keyword evidence="1" id="KW-0812">Transmembrane</keyword>
<keyword evidence="1" id="KW-0472">Membrane</keyword>